<dbReference type="AlphaFoldDB" id="A0A843VB21"/>
<comment type="caution">
    <text evidence="2">The sequence shown here is derived from an EMBL/GenBank/DDBJ whole genome shotgun (WGS) entry which is preliminary data.</text>
</comment>
<proteinExistence type="predicted"/>
<sequence length="82" mass="9505">MARGHGDIVLPRSRLTPHTPPRRDLQLQPRWLALQLMLGVEDMDVGAPPELIFWWDRTTNTDKEMLMHMSSMHSTRCGVLKK</sequence>
<name>A0A843VB21_COLES</name>
<feature type="non-terminal residue" evidence="2">
    <location>
        <position position="82"/>
    </location>
</feature>
<evidence type="ECO:0000256" key="1">
    <source>
        <dbReference type="SAM" id="MobiDB-lite"/>
    </source>
</evidence>
<protein>
    <submittedName>
        <fullName evidence="2">Uncharacterized protein</fullName>
    </submittedName>
</protein>
<keyword evidence="3" id="KW-1185">Reference proteome</keyword>
<feature type="region of interest" description="Disordered" evidence="1">
    <location>
        <begin position="1"/>
        <end position="24"/>
    </location>
</feature>
<evidence type="ECO:0000313" key="2">
    <source>
        <dbReference type="EMBL" id="MQL93448.1"/>
    </source>
</evidence>
<evidence type="ECO:0000313" key="3">
    <source>
        <dbReference type="Proteomes" id="UP000652761"/>
    </source>
</evidence>
<accession>A0A843VB21</accession>
<gene>
    <name evidence="2" type="ORF">Taro_026086</name>
</gene>
<dbReference type="EMBL" id="NMUH01001563">
    <property type="protein sequence ID" value="MQL93448.1"/>
    <property type="molecule type" value="Genomic_DNA"/>
</dbReference>
<reference evidence="2" key="1">
    <citation type="submission" date="2017-07" db="EMBL/GenBank/DDBJ databases">
        <title>Taro Niue Genome Assembly and Annotation.</title>
        <authorList>
            <person name="Atibalentja N."/>
            <person name="Keating K."/>
            <person name="Fields C.J."/>
        </authorList>
    </citation>
    <scope>NUCLEOTIDE SEQUENCE</scope>
    <source>
        <strain evidence="2">Niue_2</strain>
        <tissue evidence="2">Leaf</tissue>
    </source>
</reference>
<dbReference type="Proteomes" id="UP000652761">
    <property type="component" value="Unassembled WGS sequence"/>
</dbReference>
<organism evidence="2 3">
    <name type="scientific">Colocasia esculenta</name>
    <name type="common">Wild taro</name>
    <name type="synonym">Arum esculentum</name>
    <dbReference type="NCBI Taxonomy" id="4460"/>
    <lineage>
        <taxon>Eukaryota</taxon>
        <taxon>Viridiplantae</taxon>
        <taxon>Streptophyta</taxon>
        <taxon>Embryophyta</taxon>
        <taxon>Tracheophyta</taxon>
        <taxon>Spermatophyta</taxon>
        <taxon>Magnoliopsida</taxon>
        <taxon>Liliopsida</taxon>
        <taxon>Araceae</taxon>
        <taxon>Aroideae</taxon>
        <taxon>Colocasieae</taxon>
        <taxon>Colocasia</taxon>
    </lineage>
</organism>